<evidence type="ECO:0000313" key="8">
    <source>
        <dbReference type="EMBL" id="KIJ63589.1"/>
    </source>
</evidence>
<evidence type="ECO:0000256" key="6">
    <source>
        <dbReference type="RuleBase" id="RU362006"/>
    </source>
</evidence>
<feature type="compositionally biased region" description="Basic and acidic residues" evidence="7">
    <location>
        <begin position="261"/>
        <end position="275"/>
    </location>
</feature>
<comment type="similarity">
    <text evidence="2 6">Belongs to the DP1 family.</text>
</comment>
<name>A0A0C9VDH0_9AGAM</name>
<keyword evidence="4 6" id="KW-1133">Transmembrane helix</keyword>
<dbReference type="AlphaFoldDB" id="A0A0C9VDH0"/>
<comment type="subcellular location">
    <subcellularLocation>
        <location evidence="1 6">Membrane</location>
        <topology evidence="1 6">Multi-pass membrane protein</topology>
    </subcellularLocation>
</comment>
<dbReference type="PANTHER" id="PTHR12300:SF161">
    <property type="entry name" value="RECEPTOR EXPRESSION-ENHANCING PROTEIN"/>
    <property type="match status" value="1"/>
</dbReference>
<evidence type="ECO:0000256" key="3">
    <source>
        <dbReference type="ARBA" id="ARBA00022692"/>
    </source>
</evidence>
<dbReference type="HOGENOM" id="CLU_064530_0_0_1"/>
<dbReference type="Pfam" id="PF03134">
    <property type="entry name" value="TB2_DP1_HVA22"/>
    <property type="match status" value="1"/>
</dbReference>
<evidence type="ECO:0000256" key="2">
    <source>
        <dbReference type="ARBA" id="ARBA00008573"/>
    </source>
</evidence>
<dbReference type="OrthoDB" id="434647at2759"/>
<dbReference type="Proteomes" id="UP000053820">
    <property type="component" value="Unassembled WGS sequence"/>
</dbReference>
<evidence type="ECO:0000256" key="5">
    <source>
        <dbReference type="ARBA" id="ARBA00023136"/>
    </source>
</evidence>
<organism evidence="8 9">
    <name type="scientific">Hydnomerulius pinastri MD-312</name>
    <dbReference type="NCBI Taxonomy" id="994086"/>
    <lineage>
        <taxon>Eukaryota</taxon>
        <taxon>Fungi</taxon>
        <taxon>Dikarya</taxon>
        <taxon>Basidiomycota</taxon>
        <taxon>Agaricomycotina</taxon>
        <taxon>Agaricomycetes</taxon>
        <taxon>Agaricomycetidae</taxon>
        <taxon>Boletales</taxon>
        <taxon>Boletales incertae sedis</taxon>
        <taxon>Leucogyrophana</taxon>
    </lineage>
</organism>
<keyword evidence="5 6" id="KW-0472">Membrane</keyword>
<dbReference type="InterPro" id="IPR004345">
    <property type="entry name" value="TB2_DP1_HVA22"/>
</dbReference>
<comment type="caution">
    <text evidence="6">Lacks conserved residue(s) required for the propagation of feature annotation.</text>
</comment>
<dbReference type="EMBL" id="KN839850">
    <property type="protein sequence ID" value="KIJ63589.1"/>
    <property type="molecule type" value="Genomic_DNA"/>
</dbReference>
<keyword evidence="9" id="KW-1185">Reference proteome</keyword>
<proteinExistence type="inferred from homology"/>
<dbReference type="GO" id="GO:0016020">
    <property type="term" value="C:membrane"/>
    <property type="evidence" value="ECO:0007669"/>
    <property type="project" value="UniProtKB-SubCell"/>
</dbReference>
<feature type="transmembrane region" description="Helical" evidence="6">
    <location>
        <begin position="41"/>
        <end position="61"/>
    </location>
</feature>
<feature type="region of interest" description="Disordered" evidence="7">
    <location>
        <begin position="199"/>
        <end position="320"/>
    </location>
</feature>
<feature type="compositionally biased region" description="Acidic residues" evidence="7">
    <location>
        <begin position="276"/>
        <end position="286"/>
    </location>
</feature>
<reference evidence="8 9" key="1">
    <citation type="submission" date="2014-04" db="EMBL/GenBank/DDBJ databases">
        <title>Evolutionary Origins and Diversification of the Mycorrhizal Mutualists.</title>
        <authorList>
            <consortium name="DOE Joint Genome Institute"/>
            <consortium name="Mycorrhizal Genomics Consortium"/>
            <person name="Kohler A."/>
            <person name="Kuo A."/>
            <person name="Nagy L.G."/>
            <person name="Floudas D."/>
            <person name="Copeland A."/>
            <person name="Barry K.W."/>
            <person name="Cichocki N."/>
            <person name="Veneault-Fourrey C."/>
            <person name="LaButti K."/>
            <person name="Lindquist E.A."/>
            <person name="Lipzen A."/>
            <person name="Lundell T."/>
            <person name="Morin E."/>
            <person name="Murat C."/>
            <person name="Riley R."/>
            <person name="Ohm R."/>
            <person name="Sun H."/>
            <person name="Tunlid A."/>
            <person name="Henrissat B."/>
            <person name="Grigoriev I.V."/>
            <person name="Hibbett D.S."/>
            <person name="Martin F."/>
        </authorList>
    </citation>
    <scope>NUCLEOTIDE SEQUENCE [LARGE SCALE GENOMIC DNA]</scope>
    <source>
        <strain evidence="8 9">MD-312</strain>
    </source>
</reference>
<gene>
    <name evidence="8" type="ORF">HYDPIDRAFT_134065</name>
</gene>
<keyword evidence="3 6" id="KW-0812">Transmembrane</keyword>
<sequence length="320" mass="34786">MLFYLTSCIISSVVAFLYPGYASYKTLSQRPASEEDLERWLMYWSVLGCIVGVEYVAEWLVSWIPMYYFIKTLFLLYLVLPQTRGSSYLYINHLQPFFHSHESQIDATLASFKARLYAFVQERFRALWEQFSGVLGQQQQAQYAPSGMGAASTGAPPSLADPASGPAQLVMGLWRSYGPSIVASGAALLSQGAAASGSATEEAWRSPALSPKGYQETSRSTRDRKRQAEPASITAADRSGVAPLPIPPASGSFQSSSRNSSESELRGRGSGRFEEVDVPSDAEGYDVDGGSGKESGSNEAARPTSWFGWGSSVVSRQKSE</sequence>
<protein>
    <recommendedName>
        <fullName evidence="6">Protein YOP1</fullName>
    </recommendedName>
</protein>
<feature type="compositionally biased region" description="Low complexity" evidence="7">
    <location>
        <begin position="250"/>
        <end position="260"/>
    </location>
</feature>
<evidence type="ECO:0000256" key="4">
    <source>
        <dbReference type="ARBA" id="ARBA00022989"/>
    </source>
</evidence>
<evidence type="ECO:0000256" key="7">
    <source>
        <dbReference type="SAM" id="MobiDB-lite"/>
    </source>
</evidence>
<dbReference type="PANTHER" id="PTHR12300">
    <property type="entry name" value="HVA22-LIKE PROTEINS"/>
    <property type="match status" value="1"/>
</dbReference>
<evidence type="ECO:0000313" key="9">
    <source>
        <dbReference type="Proteomes" id="UP000053820"/>
    </source>
</evidence>
<evidence type="ECO:0000256" key="1">
    <source>
        <dbReference type="ARBA" id="ARBA00004141"/>
    </source>
</evidence>
<accession>A0A0C9VDH0</accession>